<dbReference type="InterPro" id="IPR036412">
    <property type="entry name" value="HAD-like_sf"/>
</dbReference>
<dbReference type="AlphaFoldDB" id="A0A836CCC3"/>
<dbReference type="GO" id="GO:0003993">
    <property type="term" value="F:acid phosphatase activity"/>
    <property type="evidence" value="ECO:0007669"/>
    <property type="project" value="TreeGrafter"/>
</dbReference>
<dbReference type="Pfam" id="PF12689">
    <property type="entry name" value="Acid_PPase"/>
    <property type="match status" value="1"/>
</dbReference>
<organism evidence="3 4">
    <name type="scientific">Tribonema minus</name>
    <dbReference type="NCBI Taxonomy" id="303371"/>
    <lineage>
        <taxon>Eukaryota</taxon>
        <taxon>Sar</taxon>
        <taxon>Stramenopiles</taxon>
        <taxon>Ochrophyta</taxon>
        <taxon>PX clade</taxon>
        <taxon>Xanthophyceae</taxon>
        <taxon>Tribonematales</taxon>
        <taxon>Tribonemataceae</taxon>
        <taxon>Tribonema</taxon>
    </lineage>
</organism>
<dbReference type="PANTHER" id="PTHR17901:SF14">
    <property type="entry name" value="MAGNESIUM-DEPENDENT PHOSPHATASE 1"/>
    <property type="match status" value="1"/>
</dbReference>
<evidence type="ECO:0000256" key="2">
    <source>
        <dbReference type="SAM" id="SignalP"/>
    </source>
</evidence>
<dbReference type="NCBIfam" id="TIGR01681">
    <property type="entry name" value="HAD-SF-IIIC"/>
    <property type="match status" value="1"/>
</dbReference>
<evidence type="ECO:0000313" key="4">
    <source>
        <dbReference type="Proteomes" id="UP000664859"/>
    </source>
</evidence>
<dbReference type="InterPro" id="IPR010033">
    <property type="entry name" value="HAD_SF_ppase_IIIC"/>
</dbReference>
<dbReference type="InterPro" id="IPR023214">
    <property type="entry name" value="HAD_sf"/>
</dbReference>
<protein>
    <submittedName>
        <fullName evidence="3">Acid phosphatase-domain-containing protein</fullName>
    </submittedName>
</protein>
<keyword evidence="2" id="KW-0732">Signal</keyword>
<feature type="signal peptide" evidence="2">
    <location>
        <begin position="1"/>
        <end position="22"/>
    </location>
</feature>
<dbReference type="PANTHER" id="PTHR17901">
    <property type="entry name" value="MAGNESIUM-DEPENDENT PHOSPHATASE 1 MDP1"/>
    <property type="match status" value="1"/>
</dbReference>
<dbReference type="OrthoDB" id="2865258at2759"/>
<dbReference type="EMBL" id="JAFCMP010000510">
    <property type="protein sequence ID" value="KAG5178961.1"/>
    <property type="molecule type" value="Genomic_DNA"/>
</dbReference>
<dbReference type="Gene3D" id="3.40.50.1000">
    <property type="entry name" value="HAD superfamily/HAD-like"/>
    <property type="match status" value="1"/>
</dbReference>
<comment type="caution">
    <text evidence="3">The sequence shown here is derived from an EMBL/GenBank/DDBJ whole genome shotgun (WGS) entry which is preliminary data.</text>
</comment>
<dbReference type="SFLD" id="SFLDG01131">
    <property type="entry name" value="C1.5.2:_MDP_Like"/>
    <property type="match status" value="1"/>
</dbReference>
<dbReference type="NCBIfam" id="TIGR01685">
    <property type="entry name" value="MDP-1"/>
    <property type="match status" value="1"/>
</dbReference>
<accession>A0A836CCC3</accession>
<feature type="region of interest" description="Disordered" evidence="1">
    <location>
        <begin position="78"/>
        <end position="103"/>
    </location>
</feature>
<name>A0A836CCC3_9STRA</name>
<evidence type="ECO:0000313" key="3">
    <source>
        <dbReference type="EMBL" id="KAG5178961.1"/>
    </source>
</evidence>
<dbReference type="SFLD" id="SFLDS00003">
    <property type="entry name" value="Haloacid_Dehalogenase"/>
    <property type="match status" value="1"/>
</dbReference>
<dbReference type="Proteomes" id="UP000664859">
    <property type="component" value="Unassembled WGS sequence"/>
</dbReference>
<dbReference type="InterPro" id="IPR010036">
    <property type="entry name" value="MDP_1_eu_arc"/>
</dbReference>
<keyword evidence="4" id="KW-1185">Reference proteome</keyword>
<dbReference type="SFLD" id="SFLDG01129">
    <property type="entry name" value="C1.5:_HAD__Beta-PGM__Phosphata"/>
    <property type="match status" value="1"/>
</dbReference>
<reference evidence="3" key="1">
    <citation type="submission" date="2021-02" db="EMBL/GenBank/DDBJ databases">
        <title>First Annotated Genome of the Yellow-green Alga Tribonema minus.</title>
        <authorList>
            <person name="Mahan K.M."/>
        </authorList>
    </citation>
    <scope>NUCLEOTIDE SEQUENCE</scope>
    <source>
        <strain evidence="3">UTEX B ZZ1240</strain>
    </source>
</reference>
<sequence>MRCLAWVLPAAAIALALRASDAFIAPPPQQRYLHSTTDVQRCSMMAKAKKGPAKARPKGTPVNIDVVTPFKLTQPSVIPEQPRVSAEEKKLPQAGKQEVAAGSKEGAAAGAEVAAPPFQIGALAEIPNVVPRLVVFDLDKTCWLPEMFQLKGAPFRVAAGRVLDREGTEVALRPDVRNVLEELYTHPGLSSTRIACASRTNRGNWSRQVMELFVVFDGLLMSELFDFVEIQPGDKTAHFDELTTLSKVPYDEMLFFDDWERNIKDVSPLGVTCIHCPEGLTKQLWRQGLQKYASRKQ</sequence>
<evidence type="ECO:0000256" key="1">
    <source>
        <dbReference type="SAM" id="MobiDB-lite"/>
    </source>
</evidence>
<proteinExistence type="predicted"/>
<feature type="chain" id="PRO_5032310648" evidence="2">
    <location>
        <begin position="23"/>
        <end position="297"/>
    </location>
</feature>
<gene>
    <name evidence="3" type="ORF">JKP88DRAFT_76912</name>
</gene>
<dbReference type="SUPFAM" id="SSF56784">
    <property type="entry name" value="HAD-like"/>
    <property type="match status" value="1"/>
</dbReference>